<sequence>MKKLSVILFSAILLSVVWLYFSGLEKRYSYENTGKQNIELLENPNFKIQLSATPNDSALSVEIVFNKLNKTIIIDSASVEVFENQKLKLIEVSATDGFYNWVEEKNGKAETFNKLPEHLKIVHDSIEAYFNYSWNFEMKKIKLRNIKIKISMSLNVENKRMQLNKVVNMELFEKKVFVSPIRFH</sequence>
<dbReference type="AlphaFoldDB" id="A0A1G5KCD7"/>
<dbReference type="EMBL" id="FMVF01000026">
    <property type="protein sequence ID" value="SCY97718.1"/>
    <property type="molecule type" value="Genomic_DNA"/>
</dbReference>
<reference evidence="1 2" key="1">
    <citation type="submission" date="2016-10" db="EMBL/GenBank/DDBJ databases">
        <authorList>
            <person name="de Groot N.N."/>
        </authorList>
    </citation>
    <scope>NUCLEOTIDE SEQUENCE [LARGE SCALE GENOMIC DNA]</scope>
    <source>
        <strain evidence="1 2">CGMCC 1.7031</strain>
    </source>
</reference>
<dbReference type="Proteomes" id="UP000199354">
    <property type="component" value="Unassembled WGS sequence"/>
</dbReference>
<protein>
    <submittedName>
        <fullName evidence="1">Uncharacterized protein</fullName>
    </submittedName>
</protein>
<gene>
    <name evidence="1" type="ORF">SAMN02927903_03208</name>
</gene>
<evidence type="ECO:0000313" key="2">
    <source>
        <dbReference type="Proteomes" id="UP000199354"/>
    </source>
</evidence>
<proteinExistence type="predicted"/>
<dbReference type="RefSeq" id="WP_139149744.1">
    <property type="nucleotide sequence ID" value="NZ_FMVF01000026.1"/>
</dbReference>
<name>A0A1G5KCD7_9FLAO</name>
<dbReference type="OrthoDB" id="1456519at2"/>
<evidence type="ECO:0000313" key="1">
    <source>
        <dbReference type="EMBL" id="SCY97718.1"/>
    </source>
</evidence>
<organism evidence="1 2">
    <name type="scientific">Flavobacterium caeni</name>
    <dbReference type="NCBI Taxonomy" id="490189"/>
    <lineage>
        <taxon>Bacteria</taxon>
        <taxon>Pseudomonadati</taxon>
        <taxon>Bacteroidota</taxon>
        <taxon>Flavobacteriia</taxon>
        <taxon>Flavobacteriales</taxon>
        <taxon>Flavobacteriaceae</taxon>
        <taxon>Flavobacterium</taxon>
    </lineage>
</organism>
<keyword evidence="2" id="KW-1185">Reference proteome</keyword>
<accession>A0A1G5KCD7</accession>